<dbReference type="InterPro" id="IPR006379">
    <property type="entry name" value="HAD-SF_hydro_IIB"/>
</dbReference>
<dbReference type="GeneID" id="25991472"/>
<proteinExistence type="inferred from homology"/>
<dbReference type="GO" id="GO:0003825">
    <property type="term" value="F:alpha,alpha-trehalose-phosphate synthase (UDP-forming) activity"/>
    <property type="evidence" value="ECO:0007669"/>
    <property type="project" value="TreeGrafter"/>
</dbReference>
<reference evidence="3 4" key="1">
    <citation type="journal article" date="2012" name="Eukaryot. Cell">
        <title>Draft genome sequence of CBS 2479, the standard type strain of Trichosporon asahii.</title>
        <authorList>
            <person name="Yang R.Y."/>
            <person name="Li H.T."/>
            <person name="Zhu H."/>
            <person name="Zhou G.P."/>
            <person name="Wang M."/>
            <person name="Wang L."/>
        </authorList>
    </citation>
    <scope>NUCLEOTIDE SEQUENCE [LARGE SCALE GENOMIC DNA]</scope>
    <source>
        <strain evidence="4">ATCC 90039 / CBS 2479 / JCM 2466 / KCTC 7840 / NCYC 2677 / UAMH 7654</strain>
    </source>
</reference>
<dbReference type="OrthoDB" id="755951at2759"/>
<dbReference type="GO" id="GO:0004805">
    <property type="term" value="F:trehalose-phosphatase activity"/>
    <property type="evidence" value="ECO:0007669"/>
    <property type="project" value="TreeGrafter"/>
</dbReference>
<gene>
    <name evidence="3" type="ORF">A1Q1_07960</name>
</gene>
<name>J6F6A3_TRIAS</name>
<dbReference type="GO" id="GO:0005829">
    <property type="term" value="C:cytosol"/>
    <property type="evidence" value="ECO:0007669"/>
    <property type="project" value="TreeGrafter"/>
</dbReference>
<dbReference type="PANTHER" id="PTHR10788:SF123">
    <property type="entry name" value="TREHALOSE-PHOSPHATASE"/>
    <property type="match status" value="1"/>
</dbReference>
<evidence type="ECO:0000256" key="1">
    <source>
        <dbReference type="ARBA" id="ARBA00005409"/>
    </source>
</evidence>
<evidence type="ECO:0000256" key="2">
    <source>
        <dbReference type="ARBA" id="ARBA00006330"/>
    </source>
</evidence>
<comment type="similarity">
    <text evidence="1">In the N-terminal section; belongs to the glycosyltransferase 20 family.</text>
</comment>
<dbReference type="Pfam" id="PF02358">
    <property type="entry name" value="Trehalose_PPase"/>
    <property type="match status" value="1"/>
</dbReference>
<dbReference type="GO" id="GO:0005946">
    <property type="term" value="C:alpha,alpha-trehalose-phosphate synthase complex (UDP-forming)"/>
    <property type="evidence" value="ECO:0007669"/>
    <property type="project" value="TreeGrafter"/>
</dbReference>
<dbReference type="RefSeq" id="XP_014181621.1">
    <property type="nucleotide sequence ID" value="XM_014326146.1"/>
</dbReference>
<dbReference type="InterPro" id="IPR003337">
    <property type="entry name" value="Trehalose_PPase"/>
</dbReference>
<comment type="caution">
    <text evidence="3">The sequence shown here is derived from an EMBL/GenBank/DDBJ whole genome shotgun (WGS) entry which is preliminary data.</text>
</comment>
<dbReference type="AlphaFoldDB" id="J6F6A3"/>
<dbReference type="InterPro" id="IPR036412">
    <property type="entry name" value="HAD-like_sf"/>
</dbReference>
<evidence type="ECO:0000313" key="3">
    <source>
        <dbReference type="EMBL" id="EJT50852.1"/>
    </source>
</evidence>
<sequence length="1031" mass="115189">MILEPPQPFEQLIEPYEPFEPHDLHRWPSRRLKASPRVCKLKLIVTPTMDKMDAIHPDPTPAPPPSLADIREQVARLESMHRARGMPLSGRIIHVCHHLPVEIIKLGTAEASDPTPSLLSPITPEFKPEDTATIKSRDSKWKIHARRGHTAMISGMRSLSDTHRQVVVGWTGDILYKPANPEAPAPETPTPHPHQEKMLLADQVELHPLIKDDSDAHLMVYNNEITPDEQEDIEGELRRIVEVEDREGEGALAYVPVFLPPDVSKGHYEGYCKTTLWPLFHYLLWLDSTATVPSPDPSWSAYVKANELFASRVAQVWRPGDLIIVHDYHLLLTPKMIREKLGHQLGSNGSWNTIINTSPSAVGMQLENSANSNSSRVAGLLGNVNTSLGQHLQASTDPHAADPMIALFMHTPWPSSEIFRCLPKRREILDGMLGANLVLFQTYSYSRHFVSSCIRVCGYESTSNGVEVNGQTVAVSHCPIGIDVQRVSHDRDSPGVLPKSESLRSLYYDKKIIVGREKLDAPKGVYNKLQAFEKFLQVYPEWRGKVVLIQVTTPALSESPKLERMVAELVSHINGTYGSLDFTPVHHYHQAIERDEYFGLLSVADLALITSLRDGMNTTSMEFILCQEKTNKSPIVLSEFMGTSAAFGEALMVNPHDLLGVAEAINHGLSMSHEEKERRHASLYKSVVGHTSHTWAATIVKLLLENVGNEHTAHETPVLDALGMLRAYRPAKKRLMLFDYDGTLTPIVKVPSQAIPTERTRAAITALAADPRNVVYLISGRDGDFLEEHWGMVPNLGMSAEHGCFVKTPESGEWHNMTETLDMSWMSEVEDIFRYYTERTTGSTIELKKASITWHYRNADPAFGEFQCKQALDLLESSLAPRRPIEVLVGKKNLEVRPLAVNKGEIVKRLVYENPDAEFVFCAGDDKTDEDMFRSLRTIFPPGGPRDGEPVVMKPPVGITSTMEPDEADLLPDVEIKIRPDSVFTTTVGPPAKKTLASWHVTCPDEVVDALEFLLDGRDIKELRLGDESKL</sequence>
<dbReference type="Gene3D" id="3.40.50.2000">
    <property type="entry name" value="Glycogen Phosphorylase B"/>
    <property type="match status" value="2"/>
</dbReference>
<dbReference type="Pfam" id="PF00982">
    <property type="entry name" value="Glyco_transf_20"/>
    <property type="match status" value="2"/>
</dbReference>
<dbReference type="EMBL" id="ALBS01000085">
    <property type="protein sequence ID" value="EJT50852.1"/>
    <property type="molecule type" value="Genomic_DNA"/>
</dbReference>
<dbReference type="SUPFAM" id="SSF56784">
    <property type="entry name" value="HAD-like"/>
    <property type="match status" value="1"/>
</dbReference>
<dbReference type="PANTHER" id="PTHR10788">
    <property type="entry name" value="TREHALOSE-6-PHOSPHATE SYNTHASE"/>
    <property type="match status" value="1"/>
</dbReference>
<dbReference type="Gene3D" id="3.40.50.1000">
    <property type="entry name" value="HAD superfamily/HAD-like"/>
    <property type="match status" value="1"/>
</dbReference>
<dbReference type="HOGENOM" id="CLU_002351_3_0_1"/>
<protein>
    <submittedName>
        <fullName evidence="3">Trehalose 6-P phosphatase</fullName>
    </submittedName>
</protein>
<dbReference type="InterPro" id="IPR001830">
    <property type="entry name" value="Glyco_trans_20"/>
</dbReference>
<dbReference type="KEGG" id="tasa:A1Q1_07960"/>
<evidence type="ECO:0000313" key="4">
    <source>
        <dbReference type="Proteomes" id="UP000002748"/>
    </source>
</evidence>
<dbReference type="NCBIfam" id="TIGR00685">
    <property type="entry name" value="T6PP"/>
    <property type="match status" value="1"/>
</dbReference>
<accession>J6F6A3</accession>
<organism evidence="3 4">
    <name type="scientific">Trichosporon asahii var. asahii (strain ATCC 90039 / CBS 2479 / JCM 2466 / KCTC 7840 / NBRC 103889/ NCYC 2677 / UAMH 7654)</name>
    <name type="common">Yeast</name>
    <dbReference type="NCBI Taxonomy" id="1186058"/>
    <lineage>
        <taxon>Eukaryota</taxon>
        <taxon>Fungi</taxon>
        <taxon>Dikarya</taxon>
        <taxon>Basidiomycota</taxon>
        <taxon>Agaricomycotina</taxon>
        <taxon>Tremellomycetes</taxon>
        <taxon>Trichosporonales</taxon>
        <taxon>Trichosporonaceae</taxon>
        <taxon>Trichosporon</taxon>
    </lineage>
</organism>
<dbReference type="Gene3D" id="3.30.70.1020">
    <property type="entry name" value="Trehalose-6-phosphate phosphatase related protein, domain 2"/>
    <property type="match status" value="1"/>
</dbReference>
<dbReference type="InterPro" id="IPR023214">
    <property type="entry name" value="HAD_sf"/>
</dbReference>
<dbReference type="FunFam" id="3.40.50.2000:FF:000036">
    <property type="entry name" value="Alpha,alpha-trehalose-phosphate synthase subunit Tps2"/>
    <property type="match status" value="1"/>
</dbReference>
<dbReference type="VEuPathDB" id="FungiDB:A1Q1_07960"/>
<dbReference type="SUPFAM" id="SSF53756">
    <property type="entry name" value="UDP-Glycosyltransferase/glycogen phosphorylase"/>
    <property type="match status" value="1"/>
</dbReference>
<dbReference type="GO" id="GO:0005992">
    <property type="term" value="P:trehalose biosynthetic process"/>
    <property type="evidence" value="ECO:0007669"/>
    <property type="project" value="InterPro"/>
</dbReference>
<dbReference type="CDD" id="cd01627">
    <property type="entry name" value="HAD_TPP"/>
    <property type="match status" value="1"/>
</dbReference>
<dbReference type="Proteomes" id="UP000002748">
    <property type="component" value="Unassembled WGS sequence"/>
</dbReference>
<dbReference type="CDD" id="cd03788">
    <property type="entry name" value="GT20_TPS"/>
    <property type="match status" value="1"/>
</dbReference>
<dbReference type="NCBIfam" id="TIGR01484">
    <property type="entry name" value="HAD-SF-IIB"/>
    <property type="match status" value="1"/>
</dbReference>
<dbReference type="FunFam" id="3.30.70.1020:FF:000002">
    <property type="entry name" value="Trehalose-6-phosphate synthase 2"/>
    <property type="match status" value="1"/>
</dbReference>
<comment type="similarity">
    <text evidence="2">In the C-terminal section; belongs to the trehalose phosphatase family.</text>
</comment>